<reference evidence="6" key="1">
    <citation type="submission" date="2023-06" db="EMBL/GenBank/DDBJ databases">
        <title>Genome-scale phylogeny and comparative genomics of the fungal order Sordariales.</title>
        <authorList>
            <consortium name="Lawrence Berkeley National Laboratory"/>
            <person name="Hensen N."/>
            <person name="Bonometti L."/>
            <person name="Westerberg I."/>
            <person name="Brannstrom I.O."/>
            <person name="Guillou S."/>
            <person name="Cros-Aarteil S."/>
            <person name="Calhoun S."/>
            <person name="Haridas S."/>
            <person name="Kuo A."/>
            <person name="Mondo S."/>
            <person name="Pangilinan J."/>
            <person name="Riley R."/>
            <person name="Labutti K."/>
            <person name="Andreopoulos B."/>
            <person name="Lipzen A."/>
            <person name="Chen C."/>
            <person name="Yanf M."/>
            <person name="Daum C."/>
            <person name="Ng V."/>
            <person name="Clum A."/>
            <person name="Steindorff A."/>
            <person name="Ohm R."/>
            <person name="Martin F."/>
            <person name="Silar P."/>
            <person name="Natvig D."/>
            <person name="Lalanne C."/>
            <person name="Gautier V."/>
            <person name="Ament-Velasquez S.L."/>
            <person name="Kruys A."/>
            <person name="Hutchinson M.I."/>
            <person name="Powell A.J."/>
            <person name="Barry K."/>
            <person name="Miller A.N."/>
            <person name="Grigoriev I.V."/>
            <person name="Debuchy R."/>
            <person name="Gladieux P."/>
            <person name="Thoren M.H."/>
            <person name="Johannesson H."/>
        </authorList>
    </citation>
    <scope>NUCLEOTIDE SEQUENCE</scope>
    <source>
        <strain evidence="6">PSN4</strain>
    </source>
</reference>
<evidence type="ECO:0000313" key="6">
    <source>
        <dbReference type="EMBL" id="KAK1751113.1"/>
    </source>
</evidence>
<keyword evidence="1 2" id="KW-0103">Bromodomain</keyword>
<dbReference type="InterPro" id="IPR038336">
    <property type="entry name" value="NET_sf"/>
</dbReference>
<dbReference type="Gene3D" id="1.20.920.10">
    <property type="entry name" value="Bromodomain-like"/>
    <property type="match status" value="2"/>
</dbReference>
<feature type="region of interest" description="Disordered" evidence="3">
    <location>
        <begin position="416"/>
        <end position="510"/>
    </location>
</feature>
<sequence>MLVMTTQHLDGVLLEEKGTPKGALVVEEIRNGTPELNGHQDSHPLKPKSESVPILDSEANLEKNDDAFSSNQAVADKPNGTTNGTATALEREESAEVKETSKSDASAQQSGSGEMDAADEAMVNEPTTAPAHAPTAPLTQDHAADAEAIAHGHSPSAPITDLNSPLSAIPSPAQEDMHVDESRPTAQDTQDTVMSDAPPHSPFDDTKEQATTTNPKSPPLPTTADTSLSEPSQPTKVARAREVDSEDEPVAKRAKVSPAGDQVQVKPPPKDDDKMDLDKPSTPAPSLAQDAKGKEKRLDDPSLATHPMTEYMARQLRLILAGVKKTKAGANFKSSVETLWPHLWPEYSAKVPSPIDISMMERKLRGELPKYTTMRDFLADIDLLVANSILFNGENHDVTLSAKSTRDGIQQRMALVSALEPSKPEKKEPAKQHPTRHTEPRTQTKPPASSPAGPSLSSPAQSKTATAAPAPKPAVTDSPAFAIPANNNGMPIIRRDSTKGDGRVKRPVKPAHPKDLVYDTKRKKKLPPELRFCDEVLTEIRKQKYFDINNAFLQPVDPVALNIPSYHKIVKKPMDLQTMGNKMNAGEYTSAKEFEKDFDLIVKNCRLFNGEEHPVYDAAVKLQQLFRKEFSKKDDWMAKHAPAPTPFQSNLSPIPKDDSDDEDHESEGEPEADPEQKALQTRVATIQKRLEEESKKLNDMINSGTADEADVDITQSVVALLQKQLMGERGKLNALQAKKPAKAKASKPKKAGVSGSGGGKKAGGASAAGGSGGFKKTGGAKKPAKKKMGALEKEVIAGGIAELDGGQLERAIDIIKKDTGQGENDSGELELDIEQLSEDALVRLYDLVTKAFPNLKAEKEKTFAAPPVPVQSTPARPKGVAKSKKNKPMSRVEQERRLQQLTELRAQAGRQGSGSQEPMESIEGNGNGTGRGSTDPLQNPEVRLDSDDEESSEEE</sequence>
<feature type="compositionally biased region" description="Basic and acidic residues" evidence="3">
    <location>
        <begin position="291"/>
        <end position="300"/>
    </location>
</feature>
<protein>
    <submittedName>
        <fullName evidence="6">Bromodomain-containing factor 1</fullName>
    </submittedName>
</protein>
<feature type="compositionally biased region" description="Basic residues" evidence="3">
    <location>
        <begin position="739"/>
        <end position="750"/>
    </location>
</feature>
<gene>
    <name evidence="6" type="ORF">QBC47DRAFT_84376</name>
</gene>
<feature type="compositionally biased region" description="Basic and acidic residues" evidence="3">
    <location>
        <begin position="38"/>
        <end position="49"/>
    </location>
</feature>
<dbReference type="Pfam" id="PF17035">
    <property type="entry name" value="BET"/>
    <property type="match status" value="1"/>
</dbReference>
<keyword evidence="7" id="KW-1185">Reference proteome</keyword>
<dbReference type="GO" id="GO:0006338">
    <property type="term" value="P:chromatin remodeling"/>
    <property type="evidence" value="ECO:0007669"/>
    <property type="project" value="TreeGrafter"/>
</dbReference>
<proteinExistence type="predicted"/>
<feature type="domain" description="Bromo" evidence="4">
    <location>
        <begin position="324"/>
        <end position="399"/>
    </location>
</feature>
<evidence type="ECO:0000259" key="5">
    <source>
        <dbReference type="PROSITE" id="PS51525"/>
    </source>
</evidence>
<dbReference type="PROSITE" id="PS50014">
    <property type="entry name" value="BROMODOMAIN_2"/>
    <property type="match status" value="2"/>
</dbReference>
<feature type="domain" description="NET" evidence="5">
    <location>
        <begin position="778"/>
        <end position="859"/>
    </location>
</feature>
<feature type="region of interest" description="Disordered" evidence="3">
    <location>
        <begin position="31"/>
        <end position="302"/>
    </location>
</feature>
<feature type="compositionally biased region" description="Polar residues" evidence="3">
    <location>
        <begin position="103"/>
        <end position="112"/>
    </location>
</feature>
<feature type="compositionally biased region" description="Polar residues" evidence="3">
    <location>
        <begin position="184"/>
        <end position="193"/>
    </location>
</feature>
<dbReference type="PRINTS" id="PR00503">
    <property type="entry name" value="BROMODOMAIN"/>
</dbReference>
<evidence type="ECO:0000256" key="1">
    <source>
        <dbReference type="ARBA" id="ARBA00023117"/>
    </source>
</evidence>
<feature type="compositionally biased region" description="Basic and acidic residues" evidence="3">
    <location>
        <begin position="89"/>
        <end position="102"/>
    </location>
</feature>
<evidence type="ECO:0000313" key="7">
    <source>
        <dbReference type="Proteomes" id="UP001239445"/>
    </source>
</evidence>
<dbReference type="GO" id="GO:0005634">
    <property type="term" value="C:nucleus"/>
    <property type="evidence" value="ECO:0007669"/>
    <property type="project" value="TreeGrafter"/>
</dbReference>
<feature type="compositionally biased region" description="Basic residues" evidence="3">
    <location>
        <begin position="778"/>
        <end position="788"/>
    </location>
</feature>
<feature type="domain" description="Bromo" evidence="4">
    <location>
        <begin position="544"/>
        <end position="616"/>
    </location>
</feature>
<feature type="region of interest" description="Disordered" evidence="3">
    <location>
        <begin position="639"/>
        <end position="678"/>
    </location>
</feature>
<evidence type="ECO:0000259" key="4">
    <source>
        <dbReference type="PROSITE" id="PS50014"/>
    </source>
</evidence>
<dbReference type="PANTHER" id="PTHR22880">
    <property type="entry name" value="FALZ-RELATED BROMODOMAIN-CONTAINING PROTEINS"/>
    <property type="match status" value="1"/>
</dbReference>
<dbReference type="InterPro" id="IPR001487">
    <property type="entry name" value="Bromodomain"/>
</dbReference>
<dbReference type="Pfam" id="PF00439">
    <property type="entry name" value="Bromodomain"/>
    <property type="match status" value="2"/>
</dbReference>
<dbReference type="InterPro" id="IPR050935">
    <property type="entry name" value="Bromo_chromatin_reader"/>
</dbReference>
<feature type="region of interest" description="Disordered" evidence="3">
    <location>
        <begin position="732"/>
        <end position="788"/>
    </location>
</feature>
<comment type="caution">
    <text evidence="6">The sequence shown here is derived from an EMBL/GenBank/DDBJ whole genome shotgun (WGS) entry which is preliminary data.</text>
</comment>
<feature type="compositionally biased region" description="Low complexity" evidence="3">
    <location>
        <begin position="446"/>
        <end position="469"/>
    </location>
</feature>
<evidence type="ECO:0000256" key="3">
    <source>
        <dbReference type="SAM" id="MobiDB-lite"/>
    </source>
</evidence>
<dbReference type="EMBL" id="MU839843">
    <property type="protein sequence ID" value="KAK1751113.1"/>
    <property type="molecule type" value="Genomic_DNA"/>
</dbReference>
<evidence type="ECO:0000256" key="2">
    <source>
        <dbReference type="PROSITE-ProRule" id="PRU00035"/>
    </source>
</evidence>
<feature type="compositionally biased region" description="Basic and acidic residues" evidence="3">
    <location>
        <begin position="268"/>
        <end position="279"/>
    </location>
</feature>
<dbReference type="GO" id="GO:0000785">
    <property type="term" value="C:chromatin"/>
    <property type="evidence" value="ECO:0007669"/>
    <property type="project" value="TreeGrafter"/>
</dbReference>
<feature type="compositionally biased region" description="Low complexity" evidence="3">
    <location>
        <begin position="126"/>
        <end position="139"/>
    </location>
</feature>
<organism evidence="6 7">
    <name type="scientific">Echria macrotheca</name>
    <dbReference type="NCBI Taxonomy" id="438768"/>
    <lineage>
        <taxon>Eukaryota</taxon>
        <taxon>Fungi</taxon>
        <taxon>Dikarya</taxon>
        <taxon>Ascomycota</taxon>
        <taxon>Pezizomycotina</taxon>
        <taxon>Sordariomycetes</taxon>
        <taxon>Sordariomycetidae</taxon>
        <taxon>Sordariales</taxon>
        <taxon>Schizotheciaceae</taxon>
        <taxon>Echria</taxon>
    </lineage>
</organism>
<dbReference type="Proteomes" id="UP001239445">
    <property type="component" value="Unassembled WGS sequence"/>
</dbReference>
<dbReference type="PANTHER" id="PTHR22880:SF225">
    <property type="entry name" value="BROMODOMAIN-CONTAINING PROTEIN BET-1-RELATED"/>
    <property type="match status" value="1"/>
</dbReference>
<feature type="region of interest" description="Disordered" evidence="3">
    <location>
        <begin position="857"/>
        <end position="955"/>
    </location>
</feature>
<dbReference type="InterPro" id="IPR036427">
    <property type="entry name" value="Bromodomain-like_sf"/>
</dbReference>
<dbReference type="CDD" id="cd04369">
    <property type="entry name" value="Bromodomain"/>
    <property type="match status" value="1"/>
</dbReference>
<feature type="compositionally biased region" description="Polar residues" evidence="3">
    <location>
        <begin position="67"/>
        <end position="86"/>
    </location>
</feature>
<accession>A0AAJ0B651</accession>
<feature type="compositionally biased region" description="Basic residues" evidence="3">
    <location>
        <begin position="879"/>
        <end position="888"/>
    </location>
</feature>
<dbReference type="SMART" id="SM00297">
    <property type="entry name" value="BROMO"/>
    <property type="match status" value="2"/>
</dbReference>
<name>A0AAJ0B651_9PEZI</name>
<dbReference type="PROSITE" id="PS51525">
    <property type="entry name" value="NET"/>
    <property type="match status" value="1"/>
</dbReference>
<dbReference type="SUPFAM" id="SSF47370">
    <property type="entry name" value="Bromodomain"/>
    <property type="match status" value="2"/>
</dbReference>
<dbReference type="Gene3D" id="1.20.1270.220">
    <property type="match status" value="1"/>
</dbReference>
<feature type="compositionally biased region" description="Gly residues" evidence="3">
    <location>
        <begin position="754"/>
        <end position="776"/>
    </location>
</feature>
<dbReference type="AlphaFoldDB" id="A0AAJ0B651"/>
<feature type="compositionally biased region" description="Basic and acidic residues" evidence="3">
    <location>
        <begin position="493"/>
        <end position="504"/>
    </location>
</feature>
<feature type="compositionally biased region" description="Basic and acidic residues" evidence="3">
    <location>
        <begin position="422"/>
        <end position="442"/>
    </location>
</feature>
<feature type="compositionally biased region" description="Polar residues" evidence="3">
    <location>
        <begin position="223"/>
        <end position="235"/>
    </location>
</feature>
<dbReference type="GO" id="GO:0006355">
    <property type="term" value="P:regulation of DNA-templated transcription"/>
    <property type="evidence" value="ECO:0007669"/>
    <property type="project" value="TreeGrafter"/>
</dbReference>
<feature type="compositionally biased region" description="Acidic residues" evidence="3">
    <location>
        <begin position="658"/>
        <end position="673"/>
    </location>
</feature>
<feature type="compositionally biased region" description="Acidic residues" evidence="3">
    <location>
        <begin position="946"/>
        <end position="955"/>
    </location>
</feature>
<dbReference type="InterPro" id="IPR027353">
    <property type="entry name" value="NET_dom"/>
</dbReference>